<evidence type="ECO:0000256" key="6">
    <source>
        <dbReference type="ARBA" id="ARBA00022968"/>
    </source>
</evidence>
<name>A0A6V7PLQ7_ANACO</name>
<gene>
    <name evidence="14" type="ORF">CB5_LOCUS14986</name>
</gene>
<proteinExistence type="inferred from homology"/>
<keyword evidence="7" id="KW-1133">Transmembrane helix</keyword>
<comment type="function">
    <text evidence="12">Involved in the synthesis of glucuronoxylan hemicellulose in secondary cell walls.</text>
</comment>
<dbReference type="InterPro" id="IPR029044">
    <property type="entry name" value="Nucleotide-diphossugar_trans"/>
</dbReference>
<dbReference type="EC" id="2.4.-.-" evidence="12"/>
<accession>A0A6V7PLQ7</accession>
<dbReference type="GO" id="GO:0015018">
    <property type="term" value="F:galactosylgalactosylxylosylprotein 3-beta-glucuronosyltransferase activity"/>
    <property type="evidence" value="ECO:0007669"/>
    <property type="project" value="InterPro"/>
</dbReference>
<evidence type="ECO:0000256" key="8">
    <source>
        <dbReference type="ARBA" id="ARBA00023034"/>
    </source>
</evidence>
<keyword evidence="5" id="KW-0812">Transmembrane</keyword>
<comment type="similarity">
    <text evidence="2 12">Belongs to the glycosyltransferase 43 family.</text>
</comment>
<keyword evidence="10" id="KW-0325">Glycoprotein</keyword>
<evidence type="ECO:0000256" key="1">
    <source>
        <dbReference type="ARBA" id="ARBA00004323"/>
    </source>
</evidence>
<feature type="compositionally biased region" description="Basic residues" evidence="13">
    <location>
        <begin position="164"/>
        <end position="182"/>
    </location>
</feature>
<feature type="region of interest" description="Disordered" evidence="13">
    <location>
        <begin position="135"/>
        <end position="198"/>
    </location>
</feature>
<keyword evidence="8 12" id="KW-0333">Golgi apparatus</keyword>
<evidence type="ECO:0000256" key="2">
    <source>
        <dbReference type="ARBA" id="ARBA00007706"/>
    </source>
</evidence>
<dbReference type="InterPro" id="IPR005027">
    <property type="entry name" value="Glyco_trans_43"/>
</dbReference>
<evidence type="ECO:0000256" key="5">
    <source>
        <dbReference type="ARBA" id="ARBA00022692"/>
    </source>
</evidence>
<dbReference type="GO" id="GO:0000139">
    <property type="term" value="C:Golgi membrane"/>
    <property type="evidence" value="ECO:0007669"/>
    <property type="project" value="UniProtKB-SubCell"/>
</dbReference>
<dbReference type="EMBL" id="LR862149">
    <property type="protein sequence ID" value="CAD1831775.1"/>
    <property type="molecule type" value="Genomic_DNA"/>
</dbReference>
<dbReference type="GO" id="GO:0071555">
    <property type="term" value="P:cell wall organization"/>
    <property type="evidence" value="ECO:0007669"/>
    <property type="project" value="UniProtKB-KW"/>
</dbReference>
<evidence type="ECO:0000256" key="10">
    <source>
        <dbReference type="ARBA" id="ARBA00023180"/>
    </source>
</evidence>
<dbReference type="SUPFAM" id="SSF53448">
    <property type="entry name" value="Nucleotide-diphospho-sugar transferases"/>
    <property type="match status" value="1"/>
</dbReference>
<sequence>MLAHSGSSNEYKKEEEDGLPVPIQGPACNASGRLVGWHTFNSSRYAGKIATFAGEEGMVLPARMEWAGFVLDSRLVWEAAEGRPDWVRDLDEVGLDREGAESPLDLLRTRPRSSLLGTAGRRWIINPPLDIVVPAKQTPWPDAPPELPPLRTTSHHDHAEKRSAKSSRSSRPRHSSRSKRKRDSLVDSRSSPLSQRHV</sequence>
<evidence type="ECO:0000256" key="3">
    <source>
        <dbReference type="ARBA" id="ARBA00022676"/>
    </source>
</evidence>
<feature type="region of interest" description="Disordered" evidence="13">
    <location>
        <begin position="1"/>
        <end position="24"/>
    </location>
</feature>
<keyword evidence="6 12" id="KW-0735">Signal-anchor</keyword>
<dbReference type="Pfam" id="PF03360">
    <property type="entry name" value="Glyco_transf_43"/>
    <property type="match status" value="1"/>
</dbReference>
<dbReference type="Gene3D" id="3.90.550.10">
    <property type="entry name" value="Spore Coat Polysaccharide Biosynthesis Protein SpsA, Chain A"/>
    <property type="match status" value="1"/>
</dbReference>
<reference evidence="14" key="1">
    <citation type="submission" date="2020-07" db="EMBL/GenBank/DDBJ databases">
        <authorList>
            <person name="Lin J."/>
        </authorList>
    </citation>
    <scope>NUCLEOTIDE SEQUENCE</scope>
</reference>
<evidence type="ECO:0000256" key="4">
    <source>
        <dbReference type="ARBA" id="ARBA00022679"/>
    </source>
</evidence>
<comment type="subcellular location">
    <subcellularLocation>
        <location evidence="1 12">Golgi apparatus membrane</location>
        <topology evidence="1 12">Single-pass type II membrane protein</topology>
    </subcellularLocation>
</comment>
<protein>
    <recommendedName>
        <fullName evidence="12">Glycosyltransferases</fullName>
        <ecNumber evidence="12">2.4.-.-</ecNumber>
    </recommendedName>
</protein>
<keyword evidence="4 12" id="KW-0808">Transferase</keyword>
<evidence type="ECO:0000313" key="14">
    <source>
        <dbReference type="EMBL" id="CAD1831775.1"/>
    </source>
</evidence>
<evidence type="ECO:0000256" key="13">
    <source>
        <dbReference type="SAM" id="MobiDB-lite"/>
    </source>
</evidence>
<dbReference type="AlphaFoldDB" id="A0A6V7PLQ7"/>
<keyword evidence="11 12" id="KW-0961">Cell wall biogenesis/degradation</keyword>
<evidence type="ECO:0000256" key="11">
    <source>
        <dbReference type="ARBA" id="ARBA00023316"/>
    </source>
</evidence>
<evidence type="ECO:0000256" key="7">
    <source>
        <dbReference type="ARBA" id="ARBA00022989"/>
    </source>
</evidence>
<feature type="compositionally biased region" description="Basic and acidic residues" evidence="13">
    <location>
        <begin position="154"/>
        <end position="163"/>
    </location>
</feature>
<keyword evidence="3" id="KW-0328">Glycosyltransferase</keyword>
<keyword evidence="9" id="KW-0472">Membrane</keyword>
<evidence type="ECO:0000256" key="9">
    <source>
        <dbReference type="ARBA" id="ARBA00023136"/>
    </source>
</evidence>
<organism evidence="14">
    <name type="scientific">Ananas comosus var. bracteatus</name>
    <name type="common">red pineapple</name>
    <dbReference type="NCBI Taxonomy" id="296719"/>
    <lineage>
        <taxon>Eukaryota</taxon>
        <taxon>Viridiplantae</taxon>
        <taxon>Streptophyta</taxon>
        <taxon>Embryophyta</taxon>
        <taxon>Tracheophyta</taxon>
        <taxon>Spermatophyta</taxon>
        <taxon>Magnoliopsida</taxon>
        <taxon>Liliopsida</taxon>
        <taxon>Poales</taxon>
        <taxon>Bromeliaceae</taxon>
        <taxon>Bromelioideae</taxon>
        <taxon>Ananas</taxon>
    </lineage>
</organism>
<evidence type="ECO:0000256" key="12">
    <source>
        <dbReference type="RuleBase" id="RU363127"/>
    </source>
</evidence>